<dbReference type="eggNOG" id="COG4585">
    <property type="taxonomic scope" value="Bacteria"/>
</dbReference>
<dbReference type="STRING" id="1133849.O3I_006695"/>
<dbReference type="InterPro" id="IPR003594">
    <property type="entry name" value="HATPase_dom"/>
</dbReference>
<evidence type="ECO:0000256" key="6">
    <source>
        <dbReference type="ARBA" id="ARBA00022777"/>
    </source>
</evidence>
<keyword evidence="7" id="KW-0067">ATP-binding</keyword>
<keyword evidence="6 12" id="KW-0418">Kinase</keyword>
<keyword evidence="9" id="KW-0472">Membrane</keyword>
<dbReference type="SUPFAM" id="SSF55874">
    <property type="entry name" value="ATPase domain of HSP90 chaperone/DNA topoisomerase II/histidine kinase"/>
    <property type="match status" value="1"/>
</dbReference>
<evidence type="ECO:0000259" key="11">
    <source>
        <dbReference type="Pfam" id="PF07730"/>
    </source>
</evidence>
<comment type="catalytic activity">
    <reaction evidence="1">
        <text>ATP + protein L-histidine = ADP + protein N-phospho-L-histidine.</text>
        <dbReference type="EC" id="2.7.13.3"/>
    </reaction>
</comment>
<dbReference type="Pfam" id="PF07730">
    <property type="entry name" value="HisKA_3"/>
    <property type="match status" value="1"/>
</dbReference>
<dbReference type="AlphaFoldDB" id="K0EPF4"/>
<reference evidence="12 13" key="1">
    <citation type="journal article" date="2012" name="J. Bacteriol.">
        <title>Complete genome sequence of Nocardia brasiliensis HUJEG-1.</title>
        <authorList>
            <person name="Vera-Cabrera L."/>
            <person name="Ortiz-Lopez R."/>
            <person name="Elizondo-Gonzalez R."/>
            <person name="Perez-Maya A.A."/>
            <person name="Ocampo-Candiani J."/>
        </authorList>
    </citation>
    <scope>NUCLEOTIDE SEQUENCE [LARGE SCALE GENOMIC DNA]</scope>
    <source>
        <strain evidence="13">ATCC 700358</strain>
    </source>
</reference>
<keyword evidence="4" id="KW-0808">Transferase</keyword>
<dbReference type="CDD" id="cd16917">
    <property type="entry name" value="HATPase_UhpB-NarQ-NarX-like"/>
    <property type="match status" value="1"/>
</dbReference>
<accession>K0EPF4</accession>
<dbReference type="InterPro" id="IPR011712">
    <property type="entry name" value="Sig_transdc_His_kin_sub3_dim/P"/>
</dbReference>
<proteinExistence type="predicted"/>
<evidence type="ECO:0000256" key="1">
    <source>
        <dbReference type="ARBA" id="ARBA00000085"/>
    </source>
</evidence>
<evidence type="ECO:0000313" key="13">
    <source>
        <dbReference type="Proteomes" id="UP000006304"/>
    </source>
</evidence>
<feature type="transmembrane region" description="Helical" evidence="9">
    <location>
        <begin position="20"/>
        <end position="42"/>
    </location>
</feature>
<evidence type="ECO:0000259" key="10">
    <source>
        <dbReference type="Pfam" id="PF02518"/>
    </source>
</evidence>
<protein>
    <recommendedName>
        <fullName evidence="2">histidine kinase</fullName>
        <ecNumber evidence="2">2.7.13.3</ecNumber>
    </recommendedName>
</protein>
<dbReference type="EC" id="2.7.13.3" evidence="2"/>
<evidence type="ECO:0000256" key="5">
    <source>
        <dbReference type="ARBA" id="ARBA00022741"/>
    </source>
</evidence>
<evidence type="ECO:0000256" key="2">
    <source>
        <dbReference type="ARBA" id="ARBA00012438"/>
    </source>
</evidence>
<dbReference type="InterPro" id="IPR036890">
    <property type="entry name" value="HATPase_C_sf"/>
</dbReference>
<keyword evidence="8" id="KW-0902">Two-component regulatory system</keyword>
<dbReference type="Gene3D" id="1.20.5.1930">
    <property type="match status" value="1"/>
</dbReference>
<dbReference type="KEGG" id="nbr:O3I_006695"/>
<dbReference type="GO" id="GO:0046983">
    <property type="term" value="F:protein dimerization activity"/>
    <property type="evidence" value="ECO:0007669"/>
    <property type="project" value="InterPro"/>
</dbReference>
<gene>
    <name evidence="12" type="ORF">O3I_006695</name>
</gene>
<dbReference type="InterPro" id="IPR050482">
    <property type="entry name" value="Sensor_HK_TwoCompSys"/>
</dbReference>
<evidence type="ECO:0000313" key="12">
    <source>
        <dbReference type="EMBL" id="AFT99301.1"/>
    </source>
</evidence>
<evidence type="ECO:0000256" key="9">
    <source>
        <dbReference type="SAM" id="Phobius"/>
    </source>
</evidence>
<dbReference type="HOGENOM" id="CLU_000445_20_1_11"/>
<keyword evidence="13" id="KW-1185">Reference proteome</keyword>
<feature type="transmembrane region" description="Helical" evidence="9">
    <location>
        <begin position="49"/>
        <end position="67"/>
    </location>
</feature>
<evidence type="ECO:0000256" key="7">
    <source>
        <dbReference type="ARBA" id="ARBA00022840"/>
    </source>
</evidence>
<feature type="domain" description="Histidine kinase/HSP90-like ATPase" evidence="10">
    <location>
        <begin position="298"/>
        <end position="386"/>
    </location>
</feature>
<dbReference type="EMBL" id="CP003876">
    <property type="protein sequence ID" value="AFT99301.1"/>
    <property type="molecule type" value="Genomic_DNA"/>
</dbReference>
<dbReference type="PANTHER" id="PTHR24421:SF10">
    <property type="entry name" value="NITRATE_NITRITE SENSOR PROTEIN NARQ"/>
    <property type="match status" value="1"/>
</dbReference>
<dbReference type="GO" id="GO:0005524">
    <property type="term" value="F:ATP binding"/>
    <property type="evidence" value="ECO:0007669"/>
    <property type="project" value="UniProtKB-KW"/>
</dbReference>
<dbReference type="Pfam" id="PF02518">
    <property type="entry name" value="HATPase_c"/>
    <property type="match status" value="1"/>
</dbReference>
<evidence type="ECO:0000256" key="8">
    <source>
        <dbReference type="ARBA" id="ARBA00023012"/>
    </source>
</evidence>
<evidence type="ECO:0000256" key="4">
    <source>
        <dbReference type="ARBA" id="ARBA00022679"/>
    </source>
</evidence>
<dbReference type="Proteomes" id="UP000006304">
    <property type="component" value="Chromosome"/>
</dbReference>
<feature type="domain" description="Signal transduction histidine kinase subgroup 3 dimerisation and phosphoacceptor" evidence="11">
    <location>
        <begin position="183"/>
        <end position="249"/>
    </location>
</feature>
<feature type="transmembrane region" description="Helical" evidence="9">
    <location>
        <begin position="73"/>
        <end position="100"/>
    </location>
</feature>
<name>K0EPF4_NOCB7</name>
<organism evidence="12 13">
    <name type="scientific">Nocardia brasiliensis (strain ATCC 700358 / HUJEG-1)</name>
    <dbReference type="NCBI Taxonomy" id="1133849"/>
    <lineage>
        <taxon>Bacteria</taxon>
        <taxon>Bacillati</taxon>
        <taxon>Actinomycetota</taxon>
        <taxon>Actinomycetes</taxon>
        <taxon>Mycobacteriales</taxon>
        <taxon>Nocardiaceae</taxon>
        <taxon>Nocardia</taxon>
    </lineage>
</organism>
<sequence length="393" mass="40533">MMNPMVSSARQGVQSWLDGRFVPVRAVALVCSAVGYLLFLAAAPSALDWLLALVAVSVAAGGVRWPFVSSLAVSGMLLLGFVLGDTGPVVAKVAAAIVLIELAARRSGPQPWLAAAALAAAYLLHPSGDLAANGYRAVVMAGAPLLVGALLRAARETAEHAHAQAVEIAQRRDAEIAAARALERTAIARELHDLIAHHVSSTVLRVGVALHAMPEAPAGVRDVLDSVHTSGKETLTDLRRLVSVLRDPALTEDPFIAPADLPAALDAVVARARQSGIEVGIAVADEVVEVDAVLALTVLRLTQEGVANVIKHAGPGTAAQLTVDLTADDLCFVLCDKGSPRPTGERVAAPGTGLGLIGLRERVELLGGEFTAAASAAGWRLSACLPIGKPVRP</sequence>
<dbReference type="Gene3D" id="3.30.565.10">
    <property type="entry name" value="Histidine kinase-like ATPase, C-terminal domain"/>
    <property type="match status" value="1"/>
</dbReference>
<keyword evidence="3" id="KW-0597">Phosphoprotein</keyword>
<dbReference type="GO" id="GO:0000155">
    <property type="term" value="F:phosphorelay sensor kinase activity"/>
    <property type="evidence" value="ECO:0007669"/>
    <property type="project" value="InterPro"/>
</dbReference>
<evidence type="ECO:0000256" key="3">
    <source>
        <dbReference type="ARBA" id="ARBA00022553"/>
    </source>
</evidence>
<keyword evidence="5" id="KW-0547">Nucleotide-binding</keyword>
<dbReference type="PANTHER" id="PTHR24421">
    <property type="entry name" value="NITRATE/NITRITE SENSOR PROTEIN NARX-RELATED"/>
    <property type="match status" value="1"/>
</dbReference>
<dbReference type="GO" id="GO:0016020">
    <property type="term" value="C:membrane"/>
    <property type="evidence" value="ECO:0007669"/>
    <property type="project" value="InterPro"/>
</dbReference>
<keyword evidence="9" id="KW-0812">Transmembrane</keyword>
<keyword evidence="9" id="KW-1133">Transmembrane helix</keyword>